<feature type="domain" description="Asparagine synthetase" evidence="1">
    <location>
        <begin position="167"/>
        <end position="305"/>
    </location>
</feature>
<dbReference type="RefSeq" id="WP_146392849.1">
    <property type="nucleotide sequence ID" value="NZ_SJPK01000011.1"/>
</dbReference>
<comment type="caution">
    <text evidence="2">The sequence shown here is derived from an EMBL/GenBank/DDBJ whole genome shotgun (WGS) entry which is preliminary data.</text>
</comment>
<protein>
    <submittedName>
        <fullName evidence="2">Asparagine synthase</fullName>
    </submittedName>
</protein>
<name>A0A5C5XA32_9BACT</name>
<dbReference type="EMBL" id="SJPK01000011">
    <property type="protein sequence ID" value="TWT59261.1"/>
    <property type="molecule type" value="Genomic_DNA"/>
</dbReference>
<dbReference type="GO" id="GO:0004066">
    <property type="term" value="F:asparagine synthase (glutamine-hydrolyzing) activity"/>
    <property type="evidence" value="ECO:0007669"/>
    <property type="project" value="InterPro"/>
</dbReference>
<dbReference type="InterPro" id="IPR014729">
    <property type="entry name" value="Rossmann-like_a/b/a_fold"/>
</dbReference>
<accession>A0A5C5XA32</accession>
<keyword evidence="3" id="KW-1185">Reference proteome</keyword>
<dbReference type="InterPro" id="IPR001962">
    <property type="entry name" value="Asn_synthase"/>
</dbReference>
<evidence type="ECO:0000313" key="3">
    <source>
        <dbReference type="Proteomes" id="UP000318053"/>
    </source>
</evidence>
<dbReference type="Proteomes" id="UP000318053">
    <property type="component" value="Unassembled WGS sequence"/>
</dbReference>
<proteinExistence type="predicted"/>
<reference evidence="2 3" key="1">
    <citation type="submission" date="2019-02" db="EMBL/GenBank/DDBJ databases">
        <title>Deep-cultivation of Planctomycetes and their phenomic and genomic characterization uncovers novel biology.</title>
        <authorList>
            <person name="Wiegand S."/>
            <person name="Jogler M."/>
            <person name="Boedeker C."/>
            <person name="Pinto D."/>
            <person name="Vollmers J."/>
            <person name="Rivas-Marin E."/>
            <person name="Kohn T."/>
            <person name="Peeters S.H."/>
            <person name="Heuer A."/>
            <person name="Rast P."/>
            <person name="Oberbeckmann S."/>
            <person name="Bunk B."/>
            <person name="Jeske O."/>
            <person name="Meyerdierks A."/>
            <person name="Storesund J.E."/>
            <person name="Kallscheuer N."/>
            <person name="Luecker S."/>
            <person name="Lage O.M."/>
            <person name="Pohl T."/>
            <person name="Merkel B.J."/>
            <person name="Hornburger P."/>
            <person name="Mueller R.-W."/>
            <person name="Bruemmer F."/>
            <person name="Labrenz M."/>
            <person name="Spormann A.M."/>
            <person name="Op Den Camp H."/>
            <person name="Overmann J."/>
            <person name="Amann R."/>
            <person name="Jetten M.S.M."/>
            <person name="Mascher T."/>
            <person name="Medema M.H."/>
            <person name="Devos D.P."/>
            <person name="Kaster A.-K."/>
            <person name="Ovreas L."/>
            <person name="Rohde M."/>
            <person name="Galperin M.Y."/>
            <person name="Jogler C."/>
        </authorList>
    </citation>
    <scope>NUCLEOTIDE SEQUENCE [LARGE SCALE GENOMIC DNA]</scope>
    <source>
        <strain evidence="2 3">CA85</strain>
    </source>
</reference>
<gene>
    <name evidence="2" type="ORF">CA85_39570</name>
</gene>
<organism evidence="2 3">
    <name type="scientific">Allorhodopirellula solitaria</name>
    <dbReference type="NCBI Taxonomy" id="2527987"/>
    <lineage>
        <taxon>Bacteria</taxon>
        <taxon>Pseudomonadati</taxon>
        <taxon>Planctomycetota</taxon>
        <taxon>Planctomycetia</taxon>
        <taxon>Pirellulales</taxon>
        <taxon>Pirellulaceae</taxon>
        <taxon>Allorhodopirellula</taxon>
    </lineage>
</organism>
<dbReference type="GO" id="GO:0006529">
    <property type="term" value="P:asparagine biosynthetic process"/>
    <property type="evidence" value="ECO:0007669"/>
    <property type="project" value="InterPro"/>
</dbReference>
<dbReference type="OrthoDB" id="209862at2"/>
<dbReference type="AlphaFoldDB" id="A0A5C5XA32"/>
<evidence type="ECO:0000313" key="2">
    <source>
        <dbReference type="EMBL" id="TWT59261.1"/>
    </source>
</evidence>
<sequence length="442" mass="49696">MHAQQTIDRLVNLMDTDANVLLNETSESAAEIVRSGDRDRISQLEGQFAICEKDGRAVRMVRTIGRPMRYFMAKLKAGPCLVVAERIDEIASWLEQEGLRDQFDPSYTRMVPAHYLIELQLVGCPDPNPVHQRFFTPQRNRLPADIPSIGHEYITRLARVCDAWLDRIGDTEPIGVLFSGGIDSGAVLCVLYDLLLKRGQAPTRLKAFSLAVEGQAQDFQQAAEFVTKCGFPELLEVVDVPVERVDWRRAIEIVEDYKPLDIQSATFAVALAEAIRTRYPEWRWLVDGDGGDENLKDYPIEENPELTIRSVLNNLMLYQEGWGVDSIKHSLTYSGGQSRGHSRSSAVMRAFDFSGFSPFAVPSVIEVAEAIPFIDLTDWDHESLYQLKGSVVAAGVKSVTGIEMPTFEKRRFQHGAVTSETFDKIFPAAPMDYRKAFRELCT</sequence>
<dbReference type="Gene3D" id="3.40.50.620">
    <property type="entry name" value="HUPs"/>
    <property type="match status" value="1"/>
</dbReference>
<dbReference type="Pfam" id="PF00733">
    <property type="entry name" value="Asn_synthase"/>
    <property type="match status" value="1"/>
</dbReference>
<dbReference type="SUPFAM" id="SSF52402">
    <property type="entry name" value="Adenine nucleotide alpha hydrolases-like"/>
    <property type="match status" value="1"/>
</dbReference>
<evidence type="ECO:0000259" key="1">
    <source>
        <dbReference type="Pfam" id="PF00733"/>
    </source>
</evidence>